<dbReference type="FunFam" id="1.10.340.70:FF:000001">
    <property type="entry name" value="Retrovirus-related Pol polyprotein from transposon gypsy-like Protein"/>
    <property type="match status" value="1"/>
</dbReference>
<feature type="compositionally biased region" description="Polar residues" evidence="2">
    <location>
        <begin position="98"/>
        <end position="113"/>
    </location>
</feature>
<dbReference type="EC" id="2.7.7.49" evidence="1"/>
<organism evidence="4 5">
    <name type="scientific">Allacma fusca</name>
    <dbReference type="NCBI Taxonomy" id="39272"/>
    <lineage>
        <taxon>Eukaryota</taxon>
        <taxon>Metazoa</taxon>
        <taxon>Ecdysozoa</taxon>
        <taxon>Arthropoda</taxon>
        <taxon>Hexapoda</taxon>
        <taxon>Collembola</taxon>
        <taxon>Symphypleona</taxon>
        <taxon>Sminthuridae</taxon>
        <taxon>Allacma</taxon>
    </lineage>
</organism>
<feature type="region of interest" description="Disordered" evidence="2">
    <location>
        <begin position="1"/>
        <end position="69"/>
    </location>
</feature>
<feature type="compositionally biased region" description="Low complexity" evidence="2">
    <location>
        <begin position="41"/>
        <end position="55"/>
    </location>
</feature>
<sequence>MPKKQPPPPEPRHLRSSGPPPAHLNVREIERANRLRLREQSGSSSSFSIIPSNPSTDVSSPEERVSPVNDPSIAAQGLQEVEETLPSLTEGEAEGESSFHTVNATDLDSTANESAASVRDEIAIENIAGDIVVFGPEVDPEVRGEEKLLVPRVIRNFLLGRAHDGLLCGGHLGYHKTLVRINRRYHWKNINISVAKYVLSCESCQAAKRVCNKPAGFLHPIRVNEIGDALCIDLIGPMNRSVSGMKYIIIAQDYVSKFVIAEAIRDKAADKVVNFLINRVFTKYGLFKNILSDAGSEFRAEVTKKLLSALQINHKISTAFHHNSMGQIERTVQTLSTMLSHYAQEKDEKYWCRCLPYLIYAYNTSKHDVTKETPFFMMFHRKAINDFDFALQSDGIITLPVTDEQARQRVKNVILKIRQKQDYSKKWFDAKRRDVKFRLGDTVRVFTPIRTTGKLQRFLHSYKGPYKIIEVLERDNYKIQDCLSPDRVQIVHVQRLKKAERRVDLEDTFSGTEGSWKFWKTGSKVSYVVGGNLYKKPGIFSRFGTFLVGKFMPTIFLASTWATIDKIISGKPLEQEDIAKMAAGGSGVTVLGMGLAYYFMKKRRGPPVTHNDTEPLIDLRDSPSLSIQIRT</sequence>
<dbReference type="GO" id="GO:0015074">
    <property type="term" value="P:DNA integration"/>
    <property type="evidence" value="ECO:0007669"/>
    <property type="project" value="InterPro"/>
</dbReference>
<dbReference type="InterPro" id="IPR050951">
    <property type="entry name" value="Retrovirus_Pol_polyprotein"/>
</dbReference>
<evidence type="ECO:0000256" key="2">
    <source>
        <dbReference type="SAM" id="MobiDB-lite"/>
    </source>
</evidence>
<dbReference type="AlphaFoldDB" id="A0A8J2K292"/>
<dbReference type="PANTHER" id="PTHR37984">
    <property type="entry name" value="PROTEIN CBG26694"/>
    <property type="match status" value="1"/>
</dbReference>
<evidence type="ECO:0000256" key="1">
    <source>
        <dbReference type="ARBA" id="ARBA00012493"/>
    </source>
</evidence>
<evidence type="ECO:0000313" key="4">
    <source>
        <dbReference type="EMBL" id="CAG7718539.1"/>
    </source>
</evidence>
<dbReference type="InterPro" id="IPR001584">
    <property type="entry name" value="Integrase_cat-core"/>
</dbReference>
<feature type="region of interest" description="Disordered" evidence="2">
    <location>
        <begin position="85"/>
        <end position="113"/>
    </location>
</feature>
<dbReference type="Pfam" id="PF17921">
    <property type="entry name" value="Integrase_H2C2"/>
    <property type="match status" value="1"/>
</dbReference>
<evidence type="ECO:0000259" key="3">
    <source>
        <dbReference type="PROSITE" id="PS50994"/>
    </source>
</evidence>
<comment type="caution">
    <text evidence="4">The sequence shown here is derived from an EMBL/GenBank/DDBJ whole genome shotgun (WGS) entry which is preliminary data.</text>
</comment>
<proteinExistence type="predicted"/>
<feature type="domain" description="Integrase catalytic" evidence="3">
    <location>
        <begin position="216"/>
        <end position="382"/>
    </location>
</feature>
<dbReference type="Pfam" id="PF22938">
    <property type="entry name" value="Integrase_p58_C"/>
    <property type="match status" value="1"/>
</dbReference>
<feature type="compositionally biased region" description="Basic and acidic residues" evidence="2">
    <location>
        <begin position="25"/>
        <end position="39"/>
    </location>
</feature>
<dbReference type="OrthoDB" id="413122at2759"/>
<evidence type="ECO:0000313" key="5">
    <source>
        <dbReference type="Proteomes" id="UP000708208"/>
    </source>
</evidence>
<dbReference type="PANTHER" id="PTHR37984:SF5">
    <property type="entry name" value="PROTEIN NYNRIN-LIKE"/>
    <property type="match status" value="1"/>
</dbReference>
<dbReference type="InterPro" id="IPR041588">
    <property type="entry name" value="Integrase_H2C2"/>
</dbReference>
<gene>
    <name evidence="4" type="ORF">AFUS01_LOCUS7924</name>
</gene>
<dbReference type="PROSITE" id="PS50994">
    <property type="entry name" value="INTEGRASE"/>
    <property type="match status" value="1"/>
</dbReference>
<reference evidence="4" key="1">
    <citation type="submission" date="2021-06" db="EMBL/GenBank/DDBJ databases">
        <authorList>
            <person name="Hodson N. C."/>
            <person name="Mongue J. A."/>
            <person name="Jaron S. K."/>
        </authorList>
    </citation>
    <scope>NUCLEOTIDE SEQUENCE</scope>
</reference>
<name>A0A8J2K292_9HEXA</name>
<dbReference type="Proteomes" id="UP000708208">
    <property type="component" value="Unassembled WGS sequence"/>
</dbReference>
<dbReference type="GO" id="GO:0003964">
    <property type="term" value="F:RNA-directed DNA polymerase activity"/>
    <property type="evidence" value="ECO:0007669"/>
    <property type="project" value="UniProtKB-EC"/>
</dbReference>
<accession>A0A8J2K292</accession>
<protein>
    <recommendedName>
        <fullName evidence="1">RNA-directed DNA polymerase</fullName>
        <ecNumber evidence="1">2.7.7.49</ecNumber>
    </recommendedName>
</protein>
<keyword evidence="5" id="KW-1185">Reference proteome</keyword>
<dbReference type="InterPro" id="IPR054465">
    <property type="entry name" value="Integrase_p58-like_C"/>
</dbReference>
<dbReference type="EMBL" id="CAJVCH010054131">
    <property type="protein sequence ID" value="CAG7718539.1"/>
    <property type="molecule type" value="Genomic_DNA"/>
</dbReference>